<feature type="non-terminal residue" evidence="1">
    <location>
        <position position="311"/>
    </location>
</feature>
<evidence type="ECO:0000313" key="2">
    <source>
        <dbReference type="Proteomes" id="UP000271889"/>
    </source>
</evidence>
<reference evidence="1 2" key="1">
    <citation type="submission" date="2018-11" db="EMBL/GenBank/DDBJ databases">
        <authorList>
            <consortium name="Pathogen Informatics"/>
        </authorList>
    </citation>
    <scope>NUCLEOTIDE SEQUENCE [LARGE SCALE GENOMIC DNA]</scope>
</reference>
<organism evidence="1 2">
    <name type="scientific">Cylicostephanus goldi</name>
    <name type="common">Nematode worm</name>
    <dbReference type="NCBI Taxonomy" id="71465"/>
    <lineage>
        <taxon>Eukaryota</taxon>
        <taxon>Metazoa</taxon>
        <taxon>Ecdysozoa</taxon>
        <taxon>Nematoda</taxon>
        <taxon>Chromadorea</taxon>
        <taxon>Rhabditida</taxon>
        <taxon>Rhabditina</taxon>
        <taxon>Rhabditomorpha</taxon>
        <taxon>Strongyloidea</taxon>
        <taxon>Strongylidae</taxon>
        <taxon>Cylicostephanus</taxon>
    </lineage>
</organism>
<dbReference type="OrthoDB" id="5875459at2759"/>
<proteinExistence type="predicted"/>
<dbReference type="EMBL" id="UYRV01022193">
    <property type="protein sequence ID" value="VDK71047.1"/>
    <property type="molecule type" value="Genomic_DNA"/>
</dbReference>
<evidence type="ECO:0000313" key="1">
    <source>
        <dbReference type="EMBL" id="VDK71047.1"/>
    </source>
</evidence>
<keyword evidence="2" id="KW-1185">Reference proteome</keyword>
<dbReference type="PANTHER" id="PTHR10492">
    <property type="match status" value="1"/>
</dbReference>
<gene>
    <name evidence="1" type="ORF">CGOC_LOCUS6691</name>
</gene>
<name>A0A3P6SFN8_CYLGO</name>
<dbReference type="AlphaFoldDB" id="A0A3P6SFN8"/>
<protein>
    <submittedName>
        <fullName evidence="1">Uncharacterized protein</fullName>
    </submittedName>
</protein>
<dbReference type="Proteomes" id="UP000271889">
    <property type="component" value="Unassembled WGS sequence"/>
</dbReference>
<dbReference type="PANTHER" id="PTHR10492:SF57">
    <property type="entry name" value="ATP-DEPENDENT DNA HELICASE"/>
    <property type="match status" value="1"/>
</dbReference>
<accession>A0A3P6SFN8</accession>
<sequence>MRDVFLEARCLSHMESAYRLLRFPMQYNMHTVISLSAHLPGQQPVYLKGPNAEEVTPVSKLLAYFSLVRECERAKHMTWIEVAEQFWFTGKEYKPFKKSGRRIATLWPVNPKMSELYALRKLLYNVRGASSYEYLRTVNGITYDSFMGAAEAAGYVVTETEWEKCLESASAVAMPSDIRRLYAQILLYCRPTNPVYLWNLYKFSMRTRRRNPNESESSLDMRSLTYIETILKNNGASLEDCGLKSIKDALSSESGVELDGKASPGVPERTVNVADSLTPAQERIVNAIMAESKIPKGNGNKLYYIDGKAGS</sequence>